<dbReference type="Proteomes" id="UP000005540">
    <property type="component" value="Unassembled WGS sequence"/>
</dbReference>
<protein>
    <submittedName>
        <fullName evidence="1">Uncharacterized protein</fullName>
    </submittedName>
</protein>
<dbReference type="EMBL" id="ABZS01000194">
    <property type="protein sequence ID" value="EEP59898.1"/>
    <property type="molecule type" value="Genomic_DNA"/>
</dbReference>
<gene>
    <name evidence="1" type="ORF">SULYE_1606</name>
</gene>
<evidence type="ECO:0000313" key="1">
    <source>
        <dbReference type="EMBL" id="EEP59898.1"/>
    </source>
</evidence>
<dbReference type="RefSeq" id="WP_007548057.1">
    <property type="nucleotide sequence ID" value="NZ_ABZS01000194.1"/>
</dbReference>
<proteinExistence type="predicted"/>
<sequence>MGGVIIKSLDDLLAESEKLVILLNSNNFDSNIYNYLESLIKDINDYLSQDNTSLEKNREKISLLQEKVDIISNILREKMDLIINKLNDKNKELEYLYTAKKILLE</sequence>
<accession>C4FM02</accession>
<comment type="caution">
    <text evidence="1">The sequence shown here is derived from an EMBL/GenBank/DDBJ whole genome shotgun (WGS) entry which is preliminary data.</text>
</comment>
<evidence type="ECO:0000313" key="2">
    <source>
        <dbReference type="Proteomes" id="UP000005540"/>
    </source>
</evidence>
<keyword evidence="2" id="KW-1185">Reference proteome</keyword>
<organism evidence="1 2">
    <name type="scientific">Sulfurihydrogenibium yellowstonense SS-5</name>
    <dbReference type="NCBI Taxonomy" id="432331"/>
    <lineage>
        <taxon>Bacteria</taxon>
        <taxon>Pseudomonadati</taxon>
        <taxon>Aquificota</taxon>
        <taxon>Aquificia</taxon>
        <taxon>Aquificales</taxon>
        <taxon>Hydrogenothermaceae</taxon>
        <taxon>Sulfurihydrogenibium</taxon>
    </lineage>
</organism>
<reference evidence="1 2" key="1">
    <citation type="submission" date="2009-04" db="EMBL/GenBank/DDBJ databases">
        <authorList>
            <person name="Reysenbach A.-L."/>
            <person name="Heidelberg J.F."/>
            <person name="Nelson W.C."/>
        </authorList>
    </citation>
    <scope>NUCLEOTIDE SEQUENCE [LARGE SCALE GENOMIC DNA]</scope>
    <source>
        <strain evidence="1 2">SS-5</strain>
    </source>
</reference>
<dbReference type="AlphaFoldDB" id="C4FM02"/>
<name>C4FM02_9AQUI</name>